<dbReference type="Proteomes" id="UP000183567">
    <property type="component" value="Unassembled WGS sequence"/>
</dbReference>
<proteinExistence type="predicted"/>
<feature type="compositionally biased region" description="Basic and acidic residues" evidence="1">
    <location>
        <begin position="16"/>
        <end position="32"/>
    </location>
</feature>
<gene>
    <name evidence="2" type="ORF">AZE42_13920</name>
</gene>
<dbReference type="OrthoDB" id="2689748at2759"/>
<reference evidence="2 3" key="1">
    <citation type="submission" date="2016-03" db="EMBL/GenBank/DDBJ databases">
        <title>Comparative genomics of the ectomycorrhizal sister species Rhizopogon vinicolor and Rhizopogon vesiculosus (Basidiomycota: Boletales) reveals a divergence of the mating type B locus.</title>
        <authorList>
            <person name="Mujic A.B."/>
            <person name="Kuo A."/>
            <person name="Tritt A."/>
            <person name="Lipzen A."/>
            <person name="Chen C."/>
            <person name="Johnson J."/>
            <person name="Sharma A."/>
            <person name="Barry K."/>
            <person name="Grigoriev I.V."/>
            <person name="Spatafora J.W."/>
        </authorList>
    </citation>
    <scope>NUCLEOTIDE SEQUENCE [LARGE SCALE GENOMIC DNA]</scope>
    <source>
        <strain evidence="2 3">AM-OR11-056</strain>
    </source>
</reference>
<organism evidence="2 3">
    <name type="scientific">Rhizopogon vesiculosus</name>
    <dbReference type="NCBI Taxonomy" id="180088"/>
    <lineage>
        <taxon>Eukaryota</taxon>
        <taxon>Fungi</taxon>
        <taxon>Dikarya</taxon>
        <taxon>Basidiomycota</taxon>
        <taxon>Agaricomycotina</taxon>
        <taxon>Agaricomycetes</taxon>
        <taxon>Agaricomycetidae</taxon>
        <taxon>Boletales</taxon>
        <taxon>Suillineae</taxon>
        <taxon>Rhizopogonaceae</taxon>
        <taxon>Rhizopogon</taxon>
    </lineage>
</organism>
<feature type="region of interest" description="Disordered" evidence="1">
    <location>
        <begin position="1"/>
        <end position="54"/>
    </location>
</feature>
<feature type="non-terminal residue" evidence="2">
    <location>
        <position position="1"/>
    </location>
</feature>
<protein>
    <submittedName>
        <fullName evidence="2">Uncharacterized protein</fullName>
    </submittedName>
</protein>
<keyword evidence="3" id="KW-1185">Reference proteome</keyword>
<feature type="non-terminal residue" evidence="2">
    <location>
        <position position="172"/>
    </location>
</feature>
<evidence type="ECO:0000313" key="3">
    <source>
        <dbReference type="Proteomes" id="UP000183567"/>
    </source>
</evidence>
<accession>A0A1J8PQS9</accession>
<evidence type="ECO:0000256" key="1">
    <source>
        <dbReference type="SAM" id="MobiDB-lite"/>
    </source>
</evidence>
<name>A0A1J8PQS9_9AGAM</name>
<dbReference type="AlphaFoldDB" id="A0A1J8PQS9"/>
<sequence length="172" mass="19252">RSGARKKSPNAAITKKKPEYVEIDSDDARDPSEAEYQSEDSTSSDDGLSMECPDNIPARKRFKFLRKLSKDEKYLDLVHALRDLAAMTEQEQTASKGVDLPHWANWSWGESYLPRDIHSSSLDLQKDLATLQNAVITDAASAMPVILGLGLLFRDIKRVLEYEEDEAGPDTP</sequence>
<dbReference type="EMBL" id="LVVM01005028">
    <property type="protein sequence ID" value="OJA11534.1"/>
    <property type="molecule type" value="Genomic_DNA"/>
</dbReference>
<comment type="caution">
    <text evidence="2">The sequence shown here is derived from an EMBL/GenBank/DDBJ whole genome shotgun (WGS) entry which is preliminary data.</text>
</comment>
<evidence type="ECO:0000313" key="2">
    <source>
        <dbReference type="EMBL" id="OJA11534.1"/>
    </source>
</evidence>